<protein>
    <submittedName>
        <fullName evidence="1">Uncharacterized protein</fullName>
    </submittedName>
</protein>
<dbReference type="RefSeq" id="WP_394846325.1">
    <property type="nucleotide sequence ID" value="NZ_CP089982.1"/>
</dbReference>
<proteinExistence type="predicted"/>
<dbReference type="Proteomes" id="UP001379533">
    <property type="component" value="Chromosome"/>
</dbReference>
<sequence length="50" mass="5011">MTAEECNAKGTVIGDIGDGKTQDPAYRCADGRAPIGSVPSGIEGAVCCPK</sequence>
<reference evidence="1 2" key="1">
    <citation type="submission" date="2021-12" db="EMBL/GenBank/DDBJ databases">
        <title>Discovery of the Pendulisporaceae a myxobacterial family with distinct sporulation behavior and unique specialized metabolism.</title>
        <authorList>
            <person name="Garcia R."/>
            <person name="Popoff A."/>
            <person name="Bader C.D."/>
            <person name="Loehr J."/>
            <person name="Walesch S."/>
            <person name="Walt C."/>
            <person name="Boldt J."/>
            <person name="Bunk B."/>
            <person name="Haeckl F.J.F.P.J."/>
            <person name="Gunesch A.P."/>
            <person name="Birkelbach J."/>
            <person name="Nuebel U."/>
            <person name="Pietschmann T."/>
            <person name="Bach T."/>
            <person name="Mueller R."/>
        </authorList>
    </citation>
    <scope>NUCLEOTIDE SEQUENCE [LARGE SCALE GENOMIC DNA]</scope>
    <source>
        <strain evidence="1 2">MSr12523</strain>
    </source>
</reference>
<organism evidence="1 2">
    <name type="scientific">Pendulispora brunnea</name>
    <dbReference type="NCBI Taxonomy" id="2905690"/>
    <lineage>
        <taxon>Bacteria</taxon>
        <taxon>Pseudomonadati</taxon>
        <taxon>Myxococcota</taxon>
        <taxon>Myxococcia</taxon>
        <taxon>Myxococcales</taxon>
        <taxon>Sorangiineae</taxon>
        <taxon>Pendulisporaceae</taxon>
        <taxon>Pendulispora</taxon>
    </lineage>
</organism>
<evidence type="ECO:0000313" key="1">
    <source>
        <dbReference type="EMBL" id="WXA95717.1"/>
    </source>
</evidence>
<name>A0ABZ2KAK9_9BACT</name>
<dbReference type="EMBL" id="CP089982">
    <property type="protein sequence ID" value="WXA95717.1"/>
    <property type="molecule type" value="Genomic_DNA"/>
</dbReference>
<evidence type="ECO:0000313" key="2">
    <source>
        <dbReference type="Proteomes" id="UP001379533"/>
    </source>
</evidence>
<keyword evidence="2" id="KW-1185">Reference proteome</keyword>
<accession>A0ABZ2KAK9</accession>
<gene>
    <name evidence="1" type="ORF">LZC95_02530</name>
</gene>